<feature type="transmembrane region" description="Helical" evidence="1">
    <location>
        <begin position="27"/>
        <end position="50"/>
    </location>
</feature>
<protein>
    <submittedName>
        <fullName evidence="2">Uncharacterized protein</fullName>
    </submittedName>
</protein>
<keyword evidence="1" id="KW-0812">Transmembrane</keyword>
<dbReference type="Proteomes" id="UP000075881">
    <property type="component" value="Unassembled WGS sequence"/>
</dbReference>
<name>A0A182KI12_9DIPT</name>
<sequence length="66" mass="7604">MCARSRLYLWTTARYIPSNQCDLQVTLFFSFLPFRVWCAVGSILFLLGPADTKIEGKIKKETSSRQ</sequence>
<proteinExistence type="predicted"/>
<keyword evidence="3" id="KW-1185">Reference proteome</keyword>
<keyword evidence="1" id="KW-0472">Membrane</keyword>
<dbReference type="VEuPathDB" id="VectorBase:ACHR014112"/>
<accession>A0A182KI12</accession>
<evidence type="ECO:0000313" key="3">
    <source>
        <dbReference type="Proteomes" id="UP000075881"/>
    </source>
</evidence>
<dbReference type="AlphaFoldDB" id="A0A182KI12"/>
<reference evidence="2" key="2">
    <citation type="submission" date="2020-05" db="UniProtKB">
        <authorList>
            <consortium name="EnsemblMetazoa"/>
        </authorList>
    </citation>
    <scope>IDENTIFICATION</scope>
    <source>
        <strain evidence="2">ACHKN1017</strain>
    </source>
</reference>
<reference evidence="3" key="1">
    <citation type="submission" date="2013-03" db="EMBL/GenBank/DDBJ databases">
        <title>The Genome Sequence of Anopheles christyi ACHKN1017.</title>
        <authorList>
            <consortium name="The Broad Institute Genomics Platform"/>
            <person name="Neafsey D.E."/>
            <person name="Besansky N."/>
            <person name="Walker B."/>
            <person name="Young S.K."/>
            <person name="Zeng Q."/>
            <person name="Gargeya S."/>
            <person name="Fitzgerald M."/>
            <person name="Haas B."/>
            <person name="Abouelleil A."/>
            <person name="Allen A.W."/>
            <person name="Alvarado L."/>
            <person name="Arachchi H.M."/>
            <person name="Berlin A.M."/>
            <person name="Chapman S.B."/>
            <person name="Gainer-Dewar J."/>
            <person name="Goldberg J."/>
            <person name="Griggs A."/>
            <person name="Gujja S."/>
            <person name="Hansen M."/>
            <person name="Howarth C."/>
            <person name="Imamovic A."/>
            <person name="Ireland A."/>
            <person name="Larimer J."/>
            <person name="McCowan C."/>
            <person name="Murphy C."/>
            <person name="Pearson M."/>
            <person name="Poon T.W."/>
            <person name="Priest M."/>
            <person name="Roberts A."/>
            <person name="Saif S."/>
            <person name="Shea T."/>
            <person name="Sisk P."/>
            <person name="Sykes S."/>
            <person name="Wortman J."/>
            <person name="Nusbaum C."/>
            <person name="Birren B."/>
        </authorList>
    </citation>
    <scope>NUCLEOTIDE SEQUENCE [LARGE SCALE GENOMIC DNA]</scope>
    <source>
        <strain evidence="3">ACHKN1017</strain>
    </source>
</reference>
<organism evidence="2 3">
    <name type="scientific">Anopheles christyi</name>
    <dbReference type="NCBI Taxonomy" id="43041"/>
    <lineage>
        <taxon>Eukaryota</taxon>
        <taxon>Metazoa</taxon>
        <taxon>Ecdysozoa</taxon>
        <taxon>Arthropoda</taxon>
        <taxon>Hexapoda</taxon>
        <taxon>Insecta</taxon>
        <taxon>Pterygota</taxon>
        <taxon>Neoptera</taxon>
        <taxon>Endopterygota</taxon>
        <taxon>Diptera</taxon>
        <taxon>Nematocera</taxon>
        <taxon>Culicoidea</taxon>
        <taxon>Culicidae</taxon>
        <taxon>Anophelinae</taxon>
        <taxon>Anopheles</taxon>
    </lineage>
</organism>
<dbReference type="EnsemblMetazoa" id="ACHR014112-RA">
    <property type="protein sequence ID" value="ACHR014112-PA"/>
    <property type="gene ID" value="ACHR014112"/>
</dbReference>
<evidence type="ECO:0000256" key="1">
    <source>
        <dbReference type="SAM" id="Phobius"/>
    </source>
</evidence>
<evidence type="ECO:0000313" key="2">
    <source>
        <dbReference type="EnsemblMetazoa" id="ACHR014112-PA"/>
    </source>
</evidence>
<keyword evidence="1" id="KW-1133">Transmembrane helix</keyword>